<sequence>MGAAAANDHESQNKRAKTNRDKSEYLTQAPVDGDGRCHFFVAGKGRYCRLLTKAGNKYCGEHMVVSDSGSAKSPTRRAPCPYDPSHSVDMSKLKKHMESLCNSRPPAIRPAFTDLDCNVSLLPPEYAEKSFGECGQLWSEEALAKADARLMVQPGERIYLGTTSSKVFGDLKPSSHEQQACTNPEPLNEATVRRLLRPVVTAYLQSVSAAPENVESAELDDLLELVRLSEDFPVDICTHSALEERSHAKTNPKHALQQSSLIGHLEKRGLLDNRYAFIEFGAGKGELSVYVHAALNPAPEGSDGSSSSSIILVDRKNFRQKYNIVEQDSAAEPLHHRFERIYIDIRDLDLSNIPKLQTIDPATGAIQLRPIVAYSKHLCGAATDLTIKCLERYQLAGGSVAGVAIALCCHQVCKYSMYVDHAHLSTATTHGSGASEWCDIQRDEFQHLTTMSSWAVNAPTPSQPTDDQQQQQQDGQDADPAAHYSGLSFDQRMRAGHAVKRFLDIGRLAFVRQKMGMKNAALVYYTTRSTSPENLALLGTTTKITVP</sequence>
<evidence type="ECO:0000256" key="15">
    <source>
        <dbReference type="RuleBase" id="RU367103"/>
    </source>
</evidence>
<accession>A0A9W8L9Y3</accession>
<dbReference type="InterPro" id="IPR022776">
    <property type="entry name" value="TRM13/UPF0224_CHHC_Znf_dom"/>
</dbReference>
<protein>
    <recommendedName>
        <fullName evidence="4 15">tRNA:m(4)X modification enzyme TRM13</fullName>
        <ecNumber evidence="3 15">2.1.1.225</ecNumber>
    </recommendedName>
</protein>
<feature type="region of interest" description="Disordered" evidence="16">
    <location>
        <begin position="65"/>
        <end position="84"/>
    </location>
</feature>
<comment type="catalytic activity">
    <reaction evidence="13 15">
        <text>cytidine(4) in tRNA(Gly)(GCC) + S-adenosyl-L-methionine = 2'-O-methylcytidine(4) in tRNA(Gly)(GCC) + S-adenosyl-L-homocysteine + H(+)</text>
        <dbReference type="Rhea" id="RHEA:43192"/>
        <dbReference type="Rhea" id="RHEA-COMP:10399"/>
        <dbReference type="Rhea" id="RHEA-COMP:10400"/>
        <dbReference type="ChEBI" id="CHEBI:15378"/>
        <dbReference type="ChEBI" id="CHEBI:57856"/>
        <dbReference type="ChEBI" id="CHEBI:59789"/>
        <dbReference type="ChEBI" id="CHEBI:74495"/>
        <dbReference type="ChEBI" id="CHEBI:82748"/>
        <dbReference type="EC" id="2.1.1.225"/>
    </reaction>
</comment>
<dbReference type="Pfam" id="PF05253">
    <property type="entry name" value="zf-U11-48K"/>
    <property type="match status" value="1"/>
</dbReference>
<keyword evidence="19" id="KW-1185">Reference proteome</keyword>
<dbReference type="GO" id="GO:0106050">
    <property type="term" value="F:tRNA 2'-O-methyltransferase activity"/>
    <property type="evidence" value="ECO:0007669"/>
    <property type="project" value="UniProtKB-UniRule"/>
</dbReference>
<dbReference type="PANTHER" id="PTHR12998">
    <property type="entry name" value="TRNA:M(4)X MODIFICATION ENZYME TRM13 HOMOLOG"/>
    <property type="match status" value="1"/>
</dbReference>
<evidence type="ECO:0000256" key="16">
    <source>
        <dbReference type="SAM" id="MobiDB-lite"/>
    </source>
</evidence>
<evidence type="ECO:0000256" key="4">
    <source>
        <dbReference type="ARBA" id="ARBA00015883"/>
    </source>
</evidence>
<dbReference type="GO" id="GO:0030488">
    <property type="term" value="P:tRNA methylation"/>
    <property type="evidence" value="ECO:0007669"/>
    <property type="project" value="InterPro"/>
</dbReference>
<comment type="similarity">
    <text evidence="2 15">Belongs to the methyltransferase TRM13 family.</text>
</comment>
<feature type="compositionally biased region" description="Low complexity" evidence="16">
    <location>
        <begin position="458"/>
        <end position="482"/>
    </location>
</feature>
<evidence type="ECO:0000256" key="14">
    <source>
        <dbReference type="ARBA" id="ARBA00049393"/>
    </source>
</evidence>
<evidence type="ECO:0000259" key="17">
    <source>
        <dbReference type="PROSITE" id="PS51800"/>
    </source>
</evidence>
<evidence type="ECO:0000256" key="7">
    <source>
        <dbReference type="ARBA" id="ARBA00022691"/>
    </source>
</evidence>
<keyword evidence="9 15" id="KW-0479">Metal-binding</keyword>
<evidence type="ECO:0000256" key="3">
    <source>
        <dbReference type="ARBA" id="ARBA00012810"/>
    </source>
</evidence>
<feature type="domain" description="CHHC U11-48K-type" evidence="17">
    <location>
        <begin position="77"/>
        <end position="104"/>
    </location>
</feature>
<keyword evidence="5 15" id="KW-0489">Methyltransferase</keyword>
<dbReference type="EMBL" id="JANBUH010000474">
    <property type="protein sequence ID" value="KAJ2750927.1"/>
    <property type="molecule type" value="Genomic_DNA"/>
</dbReference>
<evidence type="ECO:0000256" key="9">
    <source>
        <dbReference type="ARBA" id="ARBA00022723"/>
    </source>
</evidence>
<evidence type="ECO:0000256" key="1">
    <source>
        <dbReference type="ARBA" id="ARBA00002267"/>
    </source>
</evidence>
<comment type="catalytic activity">
    <reaction evidence="14 15">
        <text>adenosine(4) in tRNA(His) + S-adenosyl-L-methionine = 2'-O-methyladenosine(4) in tRNA(His) + S-adenosyl-L-homocysteine + H(+)</text>
        <dbReference type="Rhea" id="RHEA:43196"/>
        <dbReference type="Rhea" id="RHEA-COMP:10401"/>
        <dbReference type="Rhea" id="RHEA-COMP:10402"/>
        <dbReference type="ChEBI" id="CHEBI:15378"/>
        <dbReference type="ChEBI" id="CHEBI:57856"/>
        <dbReference type="ChEBI" id="CHEBI:59789"/>
        <dbReference type="ChEBI" id="CHEBI:74411"/>
        <dbReference type="ChEBI" id="CHEBI:74477"/>
        <dbReference type="EC" id="2.1.1.225"/>
    </reaction>
</comment>
<dbReference type="PROSITE" id="PS51800">
    <property type="entry name" value="ZF_CHHC_U11_48K"/>
    <property type="match status" value="1"/>
</dbReference>
<keyword evidence="10 15" id="KW-0863">Zinc-finger</keyword>
<evidence type="ECO:0000256" key="8">
    <source>
        <dbReference type="ARBA" id="ARBA00022694"/>
    </source>
</evidence>
<keyword evidence="6 15" id="KW-0808">Transferase</keyword>
<dbReference type="InterPro" id="IPR039044">
    <property type="entry name" value="Trm13"/>
</dbReference>
<gene>
    <name evidence="18" type="primary">TRM13</name>
    <name evidence="18" type="ORF">GGI19_004811</name>
</gene>
<dbReference type="Pfam" id="PF05206">
    <property type="entry name" value="TRM13"/>
    <property type="match status" value="1"/>
</dbReference>
<comment type="caution">
    <text evidence="18">The sequence shown here is derived from an EMBL/GenBank/DDBJ whole genome shotgun (WGS) entry which is preliminary data.</text>
</comment>
<evidence type="ECO:0000256" key="2">
    <source>
        <dbReference type="ARBA" id="ARBA00005265"/>
    </source>
</evidence>
<evidence type="ECO:0000256" key="13">
    <source>
        <dbReference type="ARBA" id="ARBA00048635"/>
    </source>
</evidence>
<evidence type="ECO:0000256" key="5">
    <source>
        <dbReference type="ARBA" id="ARBA00022603"/>
    </source>
</evidence>
<organism evidence="18 19">
    <name type="scientific">Coemansia pectinata</name>
    <dbReference type="NCBI Taxonomy" id="1052879"/>
    <lineage>
        <taxon>Eukaryota</taxon>
        <taxon>Fungi</taxon>
        <taxon>Fungi incertae sedis</taxon>
        <taxon>Zoopagomycota</taxon>
        <taxon>Kickxellomycotina</taxon>
        <taxon>Kickxellomycetes</taxon>
        <taxon>Kickxellales</taxon>
        <taxon>Kickxellaceae</taxon>
        <taxon>Coemansia</taxon>
    </lineage>
</organism>
<keyword evidence="7 15" id="KW-0949">S-adenosyl-L-methionine</keyword>
<dbReference type="OrthoDB" id="258806at2759"/>
<evidence type="ECO:0000256" key="6">
    <source>
        <dbReference type="ARBA" id="ARBA00022679"/>
    </source>
</evidence>
<evidence type="ECO:0000313" key="19">
    <source>
        <dbReference type="Proteomes" id="UP001140011"/>
    </source>
</evidence>
<name>A0A9W8L9Y3_9FUNG</name>
<keyword evidence="11 15" id="KW-0862">Zinc</keyword>
<keyword evidence="8 15" id="KW-0819">tRNA processing</keyword>
<dbReference type="GO" id="GO:0008270">
    <property type="term" value="F:zinc ion binding"/>
    <property type="evidence" value="ECO:0007669"/>
    <property type="project" value="UniProtKB-KW"/>
</dbReference>
<dbReference type="InterPro" id="IPR007871">
    <property type="entry name" value="Methyltransferase_TRM13"/>
</dbReference>
<evidence type="ECO:0000256" key="11">
    <source>
        <dbReference type="ARBA" id="ARBA00022833"/>
    </source>
</evidence>
<dbReference type="AlphaFoldDB" id="A0A9W8L9Y3"/>
<dbReference type="InterPro" id="IPR021721">
    <property type="entry name" value="Znf_CCCH-type_TRM13"/>
</dbReference>
<feature type="compositionally biased region" description="Basic and acidic residues" evidence="16">
    <location>
        <begin position="7"/>
        <end position="24"/>
    </location>
</feature>
<feature type="region of interest" description="Disordered" evidence="16">
    <location>
        <begin position="456"/>
        <end position="483"/>
    </location>
</feature>
<feature type="region of interest" description="Disordered" evidence="16">
    <location>
        <begin position="1"/>
        <end position="27"/>
    </location>
</feature>
<dbReference type="Pfam" id="PF11722">
    <property type="entry name" value="zf-TRM13_CCCH"/>
    <property type="match status" value="1"/>
</dbReference>
<dbReference type="Proteomes" id="UP001140011">
    <property type="component" value="Unassembled WGS sequence"/>
</dbReference>
<reference evidence="18" key="1">
    <citation type="submission" date="2022-07" db="EMBL/GenBank/DDBJ databases">
        <title>Phylogenomic reconstructions and comparative analyses of Kickxellomycotina fungi.</title>
        <authorList>
            <person name="Reynolds N.K."/>
            <person name="Stajich J.E."/>
            <person name="Barry K."/>
            <person name="Grigoriev I.V."/>
            <person name="Crous P."/>
            <person name="Smith M.E."/>
        </authorList>
    </citation>
    <scope>NUCLEOTIDE SEQUENCE</scope>
    <source>
        <strain evidence="18">BCRC 34297</strain>
    </source>
</reference>
<comment type="catalytic activity">
    <reaction evidence="12 15">
        <text>cytidine(4) in tRNA(Pro) + S-adenosyl-L-methionine = 2'-O-methylcytidine(4) in tRNA(Pro) + S-adenosyl-L-homocysteine + H(+)</text>
        <dbReference type="Rhea" id="RHEA:32767"/>
        <dbReference type="Rhea" id="RHEA-COMP:10397"/>
        <dbReference type="Rhea" id="RHEA-COMP:10398"/>
        <dbReference type="ChEBI" id="CHEBI:15378"/>
        <dbReference type="ChEBI" id="CHEBI:57856"/>
        <dbReference type="ChEBI" id="CHEBI:59789"/>
        <dbReference type="ChEBI" id="CHEBI:74495"/>
        <dbReference type="ChEBI" id="CHEBI:82748"/>
        <dbReference type="EC" id="2.1.1.225"/>
    </reaction>
</comment>
<dbReference type="EC" id="2.1.1.225" evidence="3 15"/>
<evidence type="ECO:0000313" key="18">
    <source>
        <dbReference type="EMBL" id="KAJ2750927.1"/>
    </source>
</evidence>
<dbReference type="PANTHER" id="PTHR12998:SF0">
    <property type="entry name" value="TRNA:M(4)X MODIFICATION ENZYME TRM13 HOMOLOG"/>
    <property type="match status" value="1"/>
</dbReference>
<proteinExistence type="inferred from homology"/>
<evidence type="ECO:0000256" key="10">
    <source>
        <dbReference type="ARBA" id="ARBA00022771"/>
    </source>
</evidence>
<evidence type="ECO:0000256" key="12">
    <source>
        <dbReference type="ARBA" id="ARBA00048165"/>
    </source>
</evidence>
<comment type="function">
    <text evidence="1 15">tRNA methylase which 2'-O-methylates cytidine(4) in tRNA(Pro) and tRNA(Gly)(GCC), and adenosine(4) in tRNA(His).</text>
</comment>